<dbReference type="PANTHER" id="PTHR48228:SF4">
    <property type="entry name" value="BLR3030 PROTEIN"/>
    <property type="match status" value="1"/>
</dbReference>
<accession>A0A160V871</accession>
<protein>
    <submittedName>
        <fullName evidence="1">CAIB/BAIF family protein</fullName>
    </submittedName>
</protein>
<name>A0A160V871_9ZZZZ</name>
<dbReference type="InterPro" id="IPR050509">
    <property type="entry name" value="CoA-transferase_III"/>
</dbReference>
<dbReference type="InterPro" id="IPR003673">
    <property type="entry name" value="CoA-Trfase_fam_III"/>
</dbReference>
<dbReference type="GO" id="GO:0003824">
    <property type="term" value="F:catalytic activity"/>
    <property type="evidence" value="ECO:0007669"/>
    <property type="project" value="InterPro"/>
</dbReference>
<gene>
    <name evidence="1" type="ORF">MGWOODY_Clf3026</name>
</gene>
<organism evidence="1">
    <name type="scientific">hydrothermal vent metagenome</name>
    <dbReference type="NCBI Taxonomy" id="652676"/>
    <lineage>
        <taxon>unclassified sequences</taxon>
        <taxon>metagenomes</taxon>
        <taxon>ecological metagenomes</taxon>
    </lineage>
</organism>
<dbReference type="PANTHER" id="PTHR48228">
    <property type="entry name" value="SUCCINYL-COA--D-CITRAMALATE COA-TRANSFERASE"/>
    <property type="match status" value="1"/>
</dbReference>
<reference evidence="1" key="1">
    <citation type="submission" date="2015-10" db="EMBL/GenBank/DDBJ databases">
        <authorList>
            <person name="Gilbert D.G."/>
        </authorList>
    </citation>
    <scope>NUCLEOTIDE SEQUENCE</scope>
</reference>
<dbReference type="SUPFAM" id="SSF89796">
    <property type="entry name" value="CoA-transferase family III (CaiB/BaiF)"/>
    <property type="match status" value="1"/>
</dbReference>
<dbReference type="Pfam" id="PF02515">
    <property type="entry name" value="CoA_transf_3"/>
    <property type="match status" value="1"/>
</dbReference>
<sequence length="247" mass="27155">MGDDLDLNPKQIGGLMSRLMNSHMGNGPNRVSYNDTDEKWTISPPLHYSLEASLPAHKTLVDRRDLSKLRSDSKELAELRPGIVYISLCAFSHMGPWASRRGFDTVVQTVSGITNRQGGLFPGATPGPQFYPVSAIDYLTGYLMAFGGMVALNRRVHEGGSWLVRISLAQVGRWLVSQGEIPEANLKNISAEFTPEEIASWSTVSDTPMGKLGHLGPVLSLSETPPRWVRTSVPLGHHDPVWPERSL</sequence>
<proteinExistence type="predicted"/>
<dbReference type="EMBL" id="FAXA01000152">
    <property type="protein sequence ID" value="CUV01938.1"/>
    <property type="molecule type" value="Genomic_DNA"/>
</dbReference>
<evidence type="ECO:0000313" key="1">
    <source>
        <dbReference type="EMBL" id="CUV01938.1"/>
    </source>
</evidence>
<dbReference type="InterPro" id="IPR023606">
    <property type="entry name" value="CoA-Trfase_III_dom_1_sf"/>
</dbReference>
<dbReference type="AlphaFoldDB" id="A0A160V871"/>
<dbReference type="Gene3D" id="3.40.50.10540">
    <property type="entry name" value="Crotonobetainyl-coa:carnitine coa-transferase, domain 1"/>
    <property type="match status" value="1"/>
</dbReference>